<dbReference type="RefSeq" id="XP_044660537.1">
    <property type="nucleotide sequence ID" value="XM_044804602.1"/>
</dbReference>
<organism evidence="2 3">
    <name type="scientific">Cercospora kikuchii</name>
    <dbReference type="NCBI Taxonomy" id="84275"/>
    <lineage>
        <taxon>Eukaryota</taxon>
        <taxon>Fungi</taxon>
        <taxon>Dikarya</taxon>
        <taxon>Ascomycota</taxon>
        <taxon>Pezizomycotina</taxon>
        <taxon>Dothideomycetes</taxon>
        <taxon>Dothideomycetidae</taxon>
        <taxon>Mycosphaerellales</taxon>
        <taxon>Mycosphaerellaceae</taxon>
        <taxon>Cercospora</taxon>
    </lineage>
</organism>
<feature type="chain" id="PRO_5040217230" evidence="1">
    <location>
        <begin position="19"/>
        <end position="217"/>
    </location>
</feature>
<dbReference type="Proteomes" id="UP000825890">
    <property type="component" value="Unassembled WGS sequence"/>
</dbReference>
<dbReference type="OrthoDB" id="10423177at2759"/>
<dbReference type="AlphaFoldDB" id="A0A9P3FK66"/>
<dbReference type="EMBL" id="BOLY01000006">
    <property type="protein sequence ID" value="GIZ46050.1"/>
    <property type="molecule type" value="Genomic_DNA"/>
</dbReference>
<evidence type="ECO:0000313" key="3">
    <source>
        <dbReference type="Proteomes" id="UP000825890"/>
    </source>
</evidence>
<proteinExistence type="predicted"/>
<evidence type="ECO:0000313" key="2">
    <source>
        <dbReference type="EMBL" id="GIZ46050.1"/>
    </source>
</evidence>
<gene>
    <name evidence="2" type="ORF">CKM354_000919000</name>
</gene>
<keyword evidence="1" id="KW-0732">Signal</keyword>
<feature type="signal peptide" evidence="1">
    <location>
        <begin position="1"/>
        <end position="18"/>
    </location>
</feature>
<reference evidence="2 3" key="1">
    <citation type="submission" date="2021-01" db="EMBL/GenBank/DDBJ databases">
        <title>Cercospora kikuchii MAFF 305040 whole genome shotgun sequence.</title>
        <authorList>
            <person name="Kashiwa T."/>
            <person name="Suzuki T."/>
        </authorList>
    </citation>
    <scope>NUCLEOTIDE SEQUENCE [LARGE SCALE GENOMIC DNA]</scope>
    <source>
        <strain evidence="2 3">MAFF 305040</strain>
    </source>
</reference>
<accession>A0A9P3FK66</accession>
<protein>
    <submittedName>
        <fullName evidence="2">Uncharacterized protein</fullName>
    </submittedName>
</protein>
<name>A0A9P3FK66_9PEZI</name>
<comment type="caution">
    <text evidence="2">The sequence shown here is derived from an EMBL/GenBank/DDBJ whole genome shotgun (WGS) entry which is preliminary data.</text>
</comment>
<dbReference type="GeneID" id="68294765"/>
<keyword evidence="3" id="KW-1185">Reference proteome</keyword>
<evidence type="ECO:0000256" key="1">
    <source>
        <dbReference type="SAM" id="SignalP"/>
    </source>
</evidence>
<sequence>MRPSTLSSIAALAAHAMAAPQLVLPSGHLSSILTAATPAVVDPKAKVSTADLWGPAPTPEVLSTSTTFGPAPTAKGLNTSSIVAGPTEQDVFPSVKTLAPTLPVVLGQKFARSTKTLSTNTNTPVIAGGKPRSTHVPEAPNMANVPGTSPRAFHCKLEGCFYDDDGSRVDMRARDVKEVMATRTRTVTAGGANAALSSFLSALNEALPTKFPHMLPQ</sequence>